<protein>
    <recommendedName>
        <fullName evidence="2">Probable nitronate monooxygenase</fullName>
    </recommendedName>
</protein>
<evidence type="ECO:0000256" key="3">
    <source>
        <dbReference type="ARBA" id="ARBA00022630"/>
    </source>
</evidence>
<accession>A0A6I2GW83</accession>
<dbReference type="RefSeq" id="WP_153863031.1">
    <property type="nucleotide sequence ID" value="NZ_WJQS01000001.1"/>
</dbReference>
<dbReference type="Proteomes" id="UP000430975">
    <property type="component" value="Unassembled WGS sequence"/>
</dbReference>
<evidence type="ECO:0000256" key="4">
    <source>
        <dbReference type="ARBA" id="ARBA00022643"/>
    </source>
</evidence>
<keyword evidence="4" id="KW-0288">FMN</keyword>
<dbReference type="GO" id="GO:0018580">
    <property type="term" value="F:nitronate monooxygenase activity"/>
    <property type="evidence" value="ECO:0007669"/>
    <property type="project" value="InterPro"/>
</dbReference>
<dbReference type="AlphaFoldDB" id="A0A6I2GW83"/>
<reference evidence="6 7" key="1">
    <citation type="submission" date="2019-11" db="EMBL/GenBank/DDBJ databases">
        <title>Characterisation of Fundicoccus ignavus gen. nov. sp. nov., a novel genus of the family Aerococcaceae isolated from bulk tank milk.</title>
        <authorList>
            <person name="Siebert A."/>
            <person name="Huptas C."/>
            <person name="Wenning M."/>
            <person name="Scherer S."/>
            <person name="Doll E.V."/>
        </authorList>
    </citation>
    <scope>NUCLEOTIDE SEQUENCE [LARGE SCALE GENOMIC DNA]</scope>
    <source>
        <strain evidence="6 7">WS4759</strain>
    </source>
</reference>
<keyword evidence="3" id="KW-0285">Flavoprotein</keyword>
<evidence type="ECO:0000313" key="6">
    <source>
        <dbReference type="EMBL" id="MRI84603.1"/>
    </source>
</evidence>
<dbReference type="EMBL" id="WJQS01000001">
    <property type="protein sequence ID" value="MRI84603.1"/>
    <property type="molecule type" value="Genomic_DNA"/>
</dbReference>
<dbReference type="PANTHER" id="PTHR32332">
    <property type="entry name" value="2-NITROPROPANE DIOXYGENASE"/>
    <property type="match status" value="1"/>
</dbReference>
<evidence type="ECO:0000313" key="7">
    <source>
        <dbReference type="Proteomes" id="UP000430975"/>
    </source>
</evidence>
<comment type="function">
    <text evidence="1">Nitronate monooxygenase that uses molecular oxygen to catalyze the oxidative denitrification of alkyl nitronates. Acts on propionate 3-nitronate (P3N), the presumed physiological substrate. Probably functions in the detoxification of P3N, a metabolic poison produced by plants and fungi as a defense mechanism.</text>
</comment>
<gene>
    <name evidence="6" type="ORF">GIY09_01665</name>
</gene>
<proteinExistence type="predicted"/>
<dbReference type="SUPFAM" id="SSF51412">
    <property type="entry name" value="Inosine monophosphate dehydrogenase (IMPDH)"/>
    <property type="match status" value="1"/>
</dbReference>
<keyword evidence="7" id="KW-1185">Reference proteome</keyword>
<sequence length="309" mass="32607">MSICKELGIEYPIFCGAMARITWHELVGAVSEAGGLGVLASGGMTAEQLRDEIRKTRETTVKPFGVNLMLQMNNIPELVEVICEEKVAVVTTGAGNPAPYIPQLKAAGVKIFPVIASVKHAKKMEAAGADGVIAEGQEAGGHIGSVSTMSLIPQIVDAVNIPVIAAGGTGDGRTVAAMYALGAQGIQAGTIFLASEECQISQNYKDAIIKAIDTDTIVTGRKAKDPVRALKTPMLEKFLDMEQNSASFSDLEHLTVGSLKRAVDGDLENGTPMCGEIAGLIKEVKTSREIIVSLFEEADKIAQSLVINR</sequence>
<evidence type="ECO:0000256" key="1">
    <source>
        <dbReference type="ARBA" id="ARBA00003535"/>
    </source>
</evidence>
<dbReference type="InterPro" id="IPR004136">
    <property type="entry name" value="NMO"/>
</dbReference>
<comment type="caution">
    <text evidence="6">The sequence shown here is derived from an EMBL/GenBank/DDBJ whole genome shotgun (WGS) entry which is preliminary data.</text>
</comment>
<name>A0A6I2GW83_9LACT</name>
<dbReference type="Pfam" id="PF03060">
    <property type="entry name" value="NMO"/>
    <property type="match status" value="2"/>
</dbReference>
<organism evidence="6 7">
    <name type="scientific">Fundicoccus ignavus</name>
    <dbReference type="NCBI Taxonomy" id="2664442"/>
    <lineage>
        <taxon>Bacteria</taxon>
        <taxon>Bacillati</taxon>
        <taxon>Bacillota</taxon>
        <taxon>Bacilli</taxon>
        <taxon>Lactobacillales</taxon>
        <taxon>Aerococcaceae</taxon>
        <taxon>Fundicoccus</taxon>
    </lineage>
</organism>
<keyword evidence="5" id="KW-0560">Oxidoreductase</keyword>
<evidence type="ECO:0000256" key="2">
    <source>
        <dbReference type="ARBA" id="ARBA00013457"/>
    </source>
</evidence>
<dbReference type="PANTHER" id="PTHR32332:SF20">
    <property type="entry name" value="2-NITROPROPANE DIOXYGENASE-LIKE PROTEIN"/>
    <property type="match status" value="1"/>
</dbReference>
<dbReference type="CDD" id="cd04730">
    <property type="entry name" value="NPD_like"/>
    <property type="match status" value="1"/>
</dbReference>
<evidence type="ECO:0000256" key="5">
    <source>
        <dbReference type="ARBA" id="ARBA00023002"/>
    </source>
</evidence>
<dbReference type="InterPro" id="IPR013785">
    <property type="entry name" value="Aldolase_TIM"/>
</dbReference>
<dbReference type="Gene3D" id="3.20.20.70">
    <property type="entry name" value="Aldolase class I"/>
    <property type="match status" value="1"/>
</dbReference>